<dbReference type="InParanoid" id="V5FU83"/>
<organism evidence="11 12">
    <name type="scientific">Byssochlamys spectabilis (strain No. 5 / NBRC 109023)</name>
    <name type="common">Paecilomyces variotii</name>
    <dbReference type="NCBI Taxonomy" id="1356009"/>
    <lineage>
        <taxon>Eukaryota</taxon>
        <taxon>Fungi</taxon>
        <taxon>Dikarya</taxon>
        <taxon>Ascomycota</taxon>
        <taxon>Pezizomycotina</taxon>
        <taxon>Eurotiomycetes</taxon>
        <taxon>Eurotiomycetidae</taxon>
        <taxon>Eurotiales</taxon>
        <taxon>Thermoascaceae</taxon>
        <taxon>Paecilomyces</taxon>
    </lineage>
</organism>
<keyword evidence="12" id="KW-1185">Reference proteome</keyword>
<dbReference type="FunFam" id="1.10.510.10:FF:000961">
    <property type="entry name" value="Putative serine/threonine-protein kinase haspin homolog"/>
    <property type="match status" value="1"/>
</dbReference>
<comment type="caution">
    <text evidence="11">The sequence shown here is derived from an EMBL/GenBank/DDBJ whole genome shotgun (WGS) entry which is preliminary data.</text>
</comment>
<dbReference type="AlphaFoldDB" id="V5FU83"/>
<keyword evidence="2" id="KW-0723">Serine/threonine-protein kinase</keyword>
<evidence type="ECO:0000256" key="3">
    <source>
        <dbReference type="ARBA" id="ARBA00022679"/>
    </source>
</evidence>
<dbReference type="Proteomes" id="UP000018001">
    <property type="component" value="Unassembled WGS sequence"/>
</dbReference>
<comment type="catalytic activity">
    <reaction evidence="7">
        <text>L-threonyl-[protein] + ATP = O-phospho-L-threonyl-[protein] + ADP + H(+)</text>
        <dbReference type="Rhea" id="RHEA:46608"/>
        <dbReference type="Rhea" id="RHEA-COMP:11060"/>
        <dbReference type="Rhea" id="RHEA-COMP:11605"/>
        <dbReference type="ChEBI" id="CHEBI:15378"/>
        <dbReference type="ChEBI" id="CHEBI:30013"/>
        <dbReference type="ChEBI" id="CHEBI:30616"/>
        <dbReference type="ChEBI" id="CHEBI:61977"/>
        <dbReference type="ChEBI" id="CHEBI:456216"/>
        <dbReference type="EC" id="2.7.11.1"/>
    </reaction>
</comment>
<evidence type="ECO:0000256" key="2">
    <source>
        <dbReference type="ARBA" id="ARBA00022527"/>
    </source>
</evidence>
<dbReference type="HOGENOM" id="CLU_029053_0_0_1"/>
<dbReference type="GO" id="GO:0000278">
    <property type="term" value="P:mitotic cell cycle"/>
    <property type="evidence" value="ECO:0007669"/>
    <property type="project" value="TreeGrafter"/>
</dbReference>
<evidence type="ECO:0000256" key="4">
    <source>
        <dbReference type="ARBA" id="ARBA00022741"/>
    </source>
</evidence>
<feature type="region of interest" description="Disordered" evidence="9">
    <location>
        <begin position="1"/>
        <end position="29"/>
    </location>
</feature>
<dbReference type="GO" id="GO:0005737">
    <property type="term" value="C:cytoplasm"/>
    <property type="evidence" value="ECO:0007669"/>
    <property type="project" value="TreeGrafter"/>
</dbReference>
<evidence type="ECO:0000259" key="10">
    <source>
        <dbReference type="SMART" id="SM01331"/>
    </source>
</evidence>
<dbReference type="Pfam" id="PF12330">
    <property type="entry name" value="Haspin_kinase"/>
    <property type="match status" value="1"/>
</dbReference>
<feature type="compositionally biased region" description="Polar residues" evidence="9">
    <location>
        <begin position="18"/>
        <end position="27"/>
    </location>
</feature>
<dbReference type="PANTHER" id="PTHR24419">
    <property type="entry name" value="INTERLEUKIN-1 RECEPTOR-ASSOCIATED KINASE"/>
    <property type="match status" value="1"/>
</dbReference>
<dbReference type="GO" id="GO:0072354">
    <property type="term" value="F:histone H3T3 kinase activity"/>
    <property type="evidence" value="ECO:0007669"/>
    <property type="project" value="TreeGrafter"/>
</dbReference>
<dbReference type="EC" id="2.7.11.1" evidence="1"/>
<reference evidence="12" key="1">
    <citation type="journal article" date="2014" name="Genome Announc.">
        <title>Draft genome sequence of the formaldehyde-resistant fungus Byssochlamys spectabilis No. 5 (anamorph Paecilomyces variotii No. 5) (NBRC109023).</title>
        <authorList>
            <person name="Oka T."/>
            <person name="Ekino K."/>
            <person name="Fukuda K."/>
            <person name="Nomura Y."/>
        </authorList>
    </citation>
    <scope>NUCLEOTIDE SEQUENCE [LARGE SCALE GENOMIC DNA]</scope>
    <source>
        <strain evidence="12">No. 5 / NBRC 109023</strain>
    </source>
</reference>
<evidence type="ECO:0000313" key="12">
    <source>
        <dbReference type="Proteomes" id="UP000018001"/>
    </source>
</evidence>
<dbReference type="InterPro" id="IPR011009">
    <property type="entry name" value="Kinase-like_dom_sf"/>
</dbReference>
<dbReference type="GO" id="GO:0005634">
    <property type="term" value="C:nucleus"/>
    <property type="evidence" value="ECO:0007669"/>
    <property type="project" value="TreeGrafter"/>
</dbReference>
<dbReference type="GO" id="GO:0005524">
    <property type="term" value="F:ATP binding"/>
    <property type="evidence" value="ECO:0007669"/>
    <property type="project" value="UniProtKB-KW"/>
</dbReference>
<gene>
    <name evidence="11" type="ORF">PVAR5_4264</name>
</gene>
<dbReference type="Gene3D" id="1.10.510.10">
    <property type="entry name" value="Transferase(Phosphotransferase) domain 1"/>
    <property type="match status" value="1"/>
</dbReference>
<evidence type="ECO:0000256" key="1">
    <source>
        <dbReference type="ARBA" id="ARBA00012513"/>
    </source>
</evidence>
<dbReference type="InterPro" id="IPR024604">
    <property type="entry name" value="GSG2_C"/>
</dbReference>
<dbReference type="eggNOG" id="KOG2464">
    <property type="taxonomic scope" value="Eukaryota"/>
</dbReference>
<evidence type="ECO:0000256" key="5">
    <source>
        <dbReference type="ARBA" id="ARBA00022777"/>
    </source>
</evidence>
<dbReference type="OrthoDB" id="5327538at2759"/>
<dbReference type="Gene3D" id="3.30.200.20">
    <property type="entry name" value="Phosphorylase Kinase, domain 1"/>
    <property type="match status" value="1"/>
</dbReference>
<evidence type="ECO:0000256" key="8">
    <source>
        <dbReference type="ARBA" id="ARBA00048679"/>
    </source>
</evidence>
<evidence type="ECO:0000256" key="9">
    <source>
        <dbReference type="SAM" id="MobiDB-lite"/>
    </source>
</evidence>
<sequence length="688" mass="77774">MPPTPDSPLSTLCAANGRRQQQPTTRTVAPKKVYGKRKANAPRAILDHVSPLREKSADVEATETTLDATLDAVQEKLEAVKLDDSVKDEENILIEDVENKENDEIVQAMEAITLADKQQEGDDVKTEDLMHPIYTPEKKRESVGEVRQRMRDHIASTPLKHTPKSKRRWEVLAEVRIHVKPACNTLEAQPAKDISIPSVKAVTKDQKKKPRPRLSSSCIKDEKTNAYVRPILDEAMSPIASQGVQKFDSWAARTGNVFDVVKIAEGSYGEVYKLRIREDACKQQMSKSKLAKLRAYGDGVFKIVPLRAKTGPGSRKFTSIDEIASEVKLLKYLDPIPGFARFREIHVVQGRFPTPFQAAWDIYSQTKDDCWNPNPADKKAYPDKQLWAILEMDDAGCELEKFKWSSVFQIYDIFWGVAMALARAEEYAKFEHRDLHLGNVCLRTTRQDGSMEPPSSVDSKVLEWSSGFGLSSLETTIIDYTLSRAELRFNEDSNEQPEIASTDLDKKQIFDAIGMDEDDALLRNTYRYMRGEVYKGDPLDQEKPENIPGIWSEYTPRTNLIWLLFLLKTLLKHKKGSQEKQPQAPRRQPLGVTSGNVNKNIKPKSTAKSESGKKKTKVLAGQSETEKLQMNSQEGLSKKVEQTLSSRLDRTLELLDLEHGHEDMCCAADLVAYAIDSEWLDEKDFFNA</sequence>
<keyword evidence="3" id="KW-0808">Transferase</keyword>
<protein>
    <recommendedName>
        <fullName evidence="1">non-specific serine/threonine protein kinase</fullName>
        <ecNumber evidence="1">2.7.11.1</ecNumber>
    </recommendedName>
</protein>
<feature type="region of interest" description="Disordered" evidence="9">
    <location>
        <begin position="576"/>
        <end position="639"/>
    </location>
</feature>
<evidence type="ECO:0000313" key="11">
    <source>
        <dbReference type="EMBL" id="GAD95618.1"/>
    </source>
</evidence>
<name>V5FU83_BYSSN</name>
<evidence type="ECO:0000256" key="6">
    <source>
        <dbReference type="ARBA" id="ARBA00022840"/>
    </source>
</evidence>
<accession>V5FU83</accession>
<dbReference type="PANTHER" id="PTHR24419:SF18">
    <property type="entry name" value="SERINE_THREONINE-PROTEIN KINASE HASPIN"/>
    <property type="match status" value="1"/>
</dbReference>
<keyword evidence="5" id="KW-0418">Kinase</keyword>
<evidence type="ECO:0000256" key="7">
    <source>
        <dbReference type="ARBA" id="ARBA00047899"/>
    </source>
</evidence>
<dbReference type="SMART" id="SM01331">
    <property type="entry name" value="DUF3635"/>
    <property type="match status" value="1"/>
</dbReference>
<dbReference type="SUPFAM" id="SSF56112">
    <property type="entry name" value="Protein kinase-like (PK-like)"/>
    <property type="match status" value="1"/>
</dbReference>
<comment type="catalytic activity">
    <reaction evidence="8">
        <text>L-seryl-[protein] + ATP = O-phospho-L-seryl-[protein] + ADP + H(+)</text>
        <dbReference type="Rhea" id="RHEA:17989"/>
        <dbReference type="Rhea" id="RHEA-COMP:9863"/>
        <dbReference type="Rhea" id="RHEA-COMP:11604"/>
        <dbReference type="ChEBI" id="CHEBI:15378"/>
        <dbReference type="ChEBI" id="CHEBI:29999"/>
        <dbReference type="ChEBI" id="CHEBI:30616"/>
        <dbReference type="ChEBI" id="CHEBI:83421"/>
        <dbReference type="ChEBI" id="CHEBI:456216"/>
        <dbReference type="EC" id="2.7.11.1"/>
    </reaction>
</comment>
<proteinExistence type="predicted"/>
<keyword evidence="6" id="KW-0067">ATP-binding</keyword>
<dbReference type="EMBL" id="BAUL01000135">
    <property type="protein sequence ID" value="GAD95618.1"/>
    <property type="molecule type" value="Genomic_DNA"/>
</dbReference>
<dbReference type="GO" id="GO:0035556">
    <property type="term" value="P:intracellular signal transduction"/>
    <property type="evidence" value="ECO:0007669"/>
    <property type="project" value="TreeGrafter"/>
</dbReference>
<feature type="domain" description="Serine/threonine-protein kinase haspin C-terminal" evidence="10">
    <location>
        <begin position="507"/>
        <end position="620"/>
    </location>
</feature>
<keyword evidence="4" id="KW-0547">Nucleotide-binding</keyword>